<evidence type="ECO:0000313" key="9">
    <source>
        <dbReference type="Proteomes" id="UP000034736"/>
    </source>
</evidence>
<evidence type="ECO:0000313" key="8">
    <source>
        <dbReference type="EMBL" id="KKT42148.1"/>
    </source>
</evidence>
<evidence type="ECO:0000256" key="6">
    <source>
        <dbReference type="HAMAP-Rule" id="MF_01445"/>
    </source>
</evidence>
<dbReference type="Proteomes" id="UP000034736">
    <property type="component" value="Unassembled WGS sequence"/>
</dbReference>
<evidence type="ECO:0000256" key="5">
    <source>
        <dbReference type="ARBA" id="ARBA00048117"/>
    </source>
</evidence>
<dbReference type="GO" id="GO:0005737">
    <property type="term" value="C:cytoplasm"/>
    <property type="evidence" value="ECO:0007669"/>
    <property type="project" value="UniProtKB-SubCell"/>
</dbReference>
<dbReference type="InterPro" id="IPR017861">
    <property type="entry name" value="KAE1/TsaD"/>
</dbReference>
<feature type="binding site" evidence="6">
    <location>
        <position position="212"/>
    </location>
    <ligand>
        <name>substrate</name>
    </ligand>
</feature>
<dbReference type="SUPFAM" id="SSF53067">
    <property type="entry name" value="Actin-like ATPase domain"/>
    <property type="match status" value="2"/>
</dbReference>
<keyword evidence="2 6" id="KW-0819">tRNA processing</keyword>
<dbReference type="GO" id="GO:0061711">
    <property type="term" value="F:tRNA N(6)-L-threonylcarbamoyladenine synthase activity"/>
    <property type="evidence" value="ECO:0007669"/>
    <property type="project" value="UniProtKB-EC"/>
</dbReference>
<feature type="domain" description="Gcp-like" evidence="7">
    <location>
        <begin position="31"/>
        <end position="75"/>
    </location>
</feature>
<comment type="catalytic activity">
    <reaction evidence="5 6">
        <text>L-threonylcarbamoyladenylate + adenosine(37) in tRNA = N(6)-L-threonylcarbamoyladenosine(37) in tRNA + AMP + H(+)</text>
        <dbReference type="Rhea" id="RHEA:37059"/>
        <dbReference type="Rhea" id="RHEA-COMP:10162"/>
        <dbReference type="Rhea" id="RHEA-COMP:10163"/>
        <dbReference type="ChEBI" id="CHEBI:15378"/>
        <dbReference type="ChEBI" id="CHEBI:73682"/>
        <dbReference type="ChEBI" id="CHEBI:74411"/>
        <dbReference type="ChEBI" id="CHEBI:74418"/>
        <dbReference type="ChEBI" id="CHEBI:456215"/>
        <dbReference type="EC" id="2.3.1.234"/>
    </reaction>
</comment>
<keyword evidence="1 6" id="KW-0808">Transferase</keyword>
<evidence type="ECO:0000256" key="1">
    <source>
        <dbReference type="ARBA" id="ARBA00022679"/>
    </source>
</evidence>
<feature type="domain" description="Gcp-like" evidence="7">
    <location>
        <begin position="96"/>
        <end position="388"/>
    </location>
</feature>
<dbReference type="EMBL" id="LCHU01000002">
    <property type="protein sequence ID" value="KKT42148.1"/>
    <property type="molecule type" value="Genomic_DNA"/>
</dbReference>
<dbReference type="Gene3D" id="3.30.420.40">
    <property type="match status" value="4"/>
</dbReference>
<keyword evidence="4 6" id="KW-0012">Acyltransferase</keyword>
<dbReference type="PANTHER" id="PTHR11735:SF6">
    <property type="entry name" value="TRNA N6-ADENOSINE THREONYLCARBAMOYLTRANSFERASE, MITOCHONDRIAL"/>
    <property type="match status" value="1"/>
</dbReference>
<feature type="binding site" evidence="6">
    <location>
        <position position="142"/>
    </location>
    <ligand>
        <name>Fe cation</name>
        <dbReference type="ChEBI" id="CHEBI:24875"/>
    </ligand>
</feature>
<feature type="binding site" evidence="6">
    <location>
        <position position="382"/>
    </location>
    <ligand>
        <name>Fe cation</name>
        <dbReference type="ChEBI" id="CHEBI:24875"/>
    </ligand>
</feature>
<feature type="binding site" evidence="6">
    <location>
        <position position="199"/>
    </location>
    <ligand>
        <name>substrate</name>
    </ligand>
</feature>
<comment type="subcellular location">
    <subcellularLocation>
        <location evidence="6">Cytoplasm</location>
    </subcellularLocation>
</comment>
<reference evidence="8 9" key="1">
    <citation type="journal article" date="2015" name="Nature">
        <title>rRNA introns, odd ribosomes, and small enigmatic genomes across a large radiation of phyla.</title>
        <authorList>
            <person name="Brown C.T."/>
            <person name="Hug L.A."/>
            <person name="Thomas B.C."/>
            <person name="Sharon I."/>
            <person name="Castelle C.J."/>
            <person name="Singh A."/>
            <person name="Wilkins M.J."/>
            <person name="Williams K.H."/>
            <person name="Banfield J.F."/>
        </authorList>
    </citation>
    <scope>NUCLEOTIDE SEQUENCE [LARGE SCALE GENOMIC DNA]</scope>
</reference>
<comment type="function">
    <text evidence="6">Required for the formation of a threonylcarbamoyl group on adenosine at position 37 (t(6)A37) in tRNAs that read codons beginning with adenine. Is involved in the transfer of the threonylcarbamoyl moiety of threonylcarbamoyl-AMP (TC-AMP) to the N6 group of A37, together with TsaE and TsaB. TsaD likely plays a direct catalytic role in this reaction.</text>
</comment>
<dbReference type="Pfam" id="PF00814">
    <property type="entry name" value="TsaD"/>
    <property type="match status" value="2"/>
</dbReference>
<organism evidence="8 9">
    <name type="scientific">Candidatus Giovannonibacteria bacterium GW2011_GWA2_44_13b</name>
    <dbReference type="NCBI Taxonomy" id="1618647"/>
    <lineage>
        <taxon>Bacteria</taxon>
        <taxon>Candidatus Giovannoniibacteriota</taxon>
    </lineage>
</organism>
<comment type="caution">
    <text evidence="6">Lacks conserved residue(s) required for the propagation of feature annotation.</text>
</comment>
<feature type="binding site" evidence="6">
    <location>
        <begin position="166"/>
        <end position="170"/>
    </location>
    <ligand>
        <name>substrate</name>
    </ligand>
</feature>
<sequence>MLILAIETSCDETAIAVIEAQGSKTWADFSILSDQVSSQVNIHRPFGGVVPNLAKREHIKNLPILLKRVLKEITLPAGRQAPAPLTLRGAKPLGSRAPKLDAIAVTSGPGLEPALWTGINFAKKLAEEYKLPLVPVNHLEGHIYSAFMRGDNFSIPKNIFPLLTLIVSGGHTELVLTKKHLEHKILGETLDDAAGEAFDKVARMLELPYPGGPEISKLAKSGNPKAIAFPRPMMNSKDLNFSFSGLKTSVLYYLRDLQEGGPKAQVLKDLAQREGGDLPVGRQGRAIRQPASPELQRGEQANMRVLSKLGAKAAANIAASFEQAVVDVLVKKTLSTVEKYKPKTVALGGGVAANDHLRDELSRKLYAIGHTLLLPEKQFTGDNAAMIAVAAYFKFTRLRRGDSKKFAKPDSIKAHGGLKL</sequence>
<dbReference type="EC" id="2.3.1.234" evidence="6"/>
<keyword evidence="6" id="KW-0963">Cytoplasm</keyword>
<feature type="binding site" evidence="6">
    <location>
        <position position="138"/>
    </location>
    <ligand>
        <name>Fe cation</name>
        <dbReference type="ChEBI" id="CHEBI:24875"/>
    </ligand>
</feature>
<feature type="binding site" evidence="6">
    <location>
        <position position="354"/>
    </location>
    <ligand>
        <name>substrate</name>
    </ligand>
</feature>
<keyword evidence="6" id="KW-0408">Iron</keyword>
<keyword evidence="3 6" id="KW-0479">Metal-binding</keyword>
<dbReference type="AlphaFoldDB" id="A0A0G1H6P3"/>
<name>A0A0G1H6P3_9BACT</name>
<comment type="caution">
    <text evidence="8">The sequence shown here is derived from an EMBL/GenBank/DDBJ whole genome shotgun (WGS) entry which is preliminary data.</text>
</comment>
<protein>
    <recommendedName>
        <fullName evidence="6">tRNA N6-adenosine threonylcarbamoyltransferase</fullName>
        <ecNumber evidence="6">2.3.1.234</ecNumber>
    </recommendedName>
    <alternativeName>
        <fullName evidence="6">N6-L-threonylcarbamoyladenine synthase</fullName>
        <shortName evidence="6">t(6)A synthase</shortName>
    </alternativeName>
    <alternativeName>
        <fullName evidence="6">t(6)A37 threonylcarbamoyladenosine biosynthesis protein TsaD</fullName>
    </alternativeName>
    <alternativeName>
        <fullName evidence="6">tRNA threonylcarbamoyladenosine biosynthesis protein TsaD</fullName>
    </alternativeName>
</protein>
<evidence type="ECO:0000259" key="7">
    <source>
        <dbReference type="Pfam" id="PF00814"/>
    </source>
</evidence>
<dbReference type="InterPro" id="IPR043129">
    <property type="entry name" value="ATPase_NBD"/>
</dbReference>
<dbReference type="STRING" id="1618647.UW30_C0002G0059"/>
<dbReference type="PATRIC" id="fig|1618647.3.peg.163"/>
<dbReference type="HAMAP" id="MF_01445">
    <property type="entry name" value="TsaD"/>
    <property type="match status" value="1"/>
</dbReference>
<proteinExistence type="inferred from homology"/>
<dbReference type="CDD" id="cd24133">
    <property type="entry name" value="ASKHA_NBD_TsaD_bac"/>
    <property type="match status" value="1"/>
</dbReference>
<gene>
    <name evidence="6" type="primary">tsaD</name>
    <name evidence="8" type="ORF">UW30_C0002G0059</name>
</gene>
<dbReference type="PANTHER" id="PTHR11735">
    <property type="entry name" value="TRNA N6-ADENOSINE THREONYLCARBAMOYLTRANSFERASE"/>
    <property type="match status" value="1"/>
</dbReference>
<evidence type="ECO:0000256" key="3">
    <source>
        <dbReference type="ARBA" id="ARBA00022723"/>
    </source>
</evidence>
<dbReference type="InterPro" id="IPR022450">
    <property type="entry name" value="TsaD"/>
</dbReference>
<dbReference type="GO" id="GO:0002949">
    <property type="term" value="P:tRNA threonylcarbamoyladenosine modification"/>
    <property type="evidence" value="ECO:0007669"/>
    <property type="project" value="UniProtKB-UniRule"/>
</dbReference>
<accession>A0A0G1H6P3</accession>
<dbReference type="GO" id="GO:0005506">
    <property type="term" value="F:iron ion binding"/>
    <property type="evidence" value="ECO:0007669"/>
    <property type="project" value="UniProtKB-UniRule"/>
</dbReference>
<comment type="cofactor">
    <cofactor evidence="6">
        <name>Fe(2+)</name>
        <dbReference type="ChEBI" id="CHEBI:29033"/>
    </cofactor>
    <text evidence="6">Binds 1 Fe(2+) ion per subunit.</text>
</comment>
<evidence type="ECO:0000256" key="2">
    <source>
        <dbReference type="ARBA" id="ARBA00022694"/>
    </source>
</evidence>
<evidence type="ECO:0000256" key="4">
    <source>
        <dbReference type="ARBA" id="ARBA00023315"/>
    </source>
</evidence>
<dbReference type="InterPro" id="IPR000905">
    <property type="entry name" value="Gcp-like_dom"/>
</dbReference>
<dbReference type="PRINTS" id="PR00789">
    <property type="entry name" value="OSIALOPTASE"/>
</dbReference>
<comment type="similarity">
    <text evidence="6">Belongs to the KAE1 / TsaD family.</text>
</comment>